<evidence type="ECO:0000313" key="1">
    <source>
        <dbReference type="EMBL" id="KAB2329568.1"/>
    </source>
</evidence>
<accession>A0A6L3V4C0</accession>
<dbReference type="OrthoDB" id="2942668at2"/>
<organism evidence="1 2">
    <name type="scientific">Cytobacillus depressus</name>
    <dbReference type="NCBI Taxonomy" id="1602942"/>
    <lineage>
        <taxon>Bacteria</taxon>
        <taxon>Bacillati</taxon>
        <taxon>Bacillota</taxon>
        <taxon>Bacilli</taxon>
        <taxon>Bacillales</taxon>
        <taxon>Bacillaceae</taxon>
        <taxon>Cytobacillus</taxon>
    </lineage>
</organism>
<dbReference type="Pfam" id="PF10676">
    <property type="entry name" value="gerPA"/>
    <property type="match status" value="1"/>
</dbReference>
<sequence length="62" mass="6265">MFKSNFGGMNLAIKKDGIRIVSVTGGIVNFGGAVFIKPISVSKSIIGPGGSNAGAIVITNSR</sequence>
<comment type="caution">
    <text evidence="1">The sequence shown here is derived from an EMBL/GenBank/DDBJ whole genome shotgun (WGS) entry which is preliminary data.</text>
</comment>
<proteinExistence type="predicted"/>
<dbReference type="InterPro" id="IPR019618">
    <property type="entry name" value="Spore_germination_GerPA"/>
</dbReference>
<keyword evidence="2" id="KW-1185">Reference proteome</keyword>
<evidence type="ECO:0008006" key="3">
    <source>
        <dbReference type="Google" id="ProtNLM"/>
    </source>
</evidence>
<name>A0A6L3V4C0_9BACI</name>
<evidence type="ECO:0000313" key="2">
    <source>
        <dbReference type="Proteomes" id="UP000481030"/>
    </source>
</evidence>
<gene>
    <name evidence="1" type="ORF">F7731_22250</name>
</gene>
<dbReference type="Proteomes" id="UP000481030">
    <property type="component" value="Unassembled WGS sequence"/>
</dbReference>
<reference evidence="1 2" key="1">
    <citation type="journal article" date="2016" name="Antonie Van Leeuwenhoek">
        <title>Bacillus depressus sp. nov., isolated from soil of a sunflower field.</title>
        <authorList>
            <person name="Wei X."/>
            <person name="Xin D."/>
            <person name="Xin Y."/>
            <person name="Zhang H."/>
            <person name="Wang T."/>
            <person name="Zhang J."/>
        </authorList>
    </citation>
    <scope>NUCLEOTIDE SEQUENCE [LARGE SCALE GENOMIC DNA]</scope>
    <source>
        <strain evidence="1 2">BZ1</strain>
    </source>
</reference>
<dbReference type="EMBL" id="WBOS01000018">
    <property type="protein sequence ID" value="KAB2329568.1"/>
    <property type="molecule type" value="Genomic_DNA"/>
</dbReference>
<dbReference type="AlphaFoldDB" id="A0A6L3V4C0"/>
<protein>
    <recommendedName>
        <fullName evidence="3">Spore germination protein</fullName>
    </recommendedName>
</protein>